<evidence type="ECO:0000256" key="2">
    <source>
        <dbReference type="SAM" id="SignalP"/>
    </source>
</evidence>
<keyword evidence="5" id="KW-1185">Reference proteome</keyword>
<dbReference type="InterPro" id="IPR022156">
    <property type="entry name" value="Uncharacterised_YfbK_N"/>
</dbReference>
<dbReference type="InterPro" id="IPR036465">
    <property type="entry name" value="vWFA_dom_sf"/>
</dbReference>
<keyword evidence="2" id="KW-0732">Signal</keyword>
<evidence type="ECO:0000313" key="5">
    <source>
        <dbReference type="Proteomes" id="UP000321484"/>
    </source>
</evidence>
<comment type="caution">
    <text evidence="4">The sequence shown here is derived from an EMBL/GenBank/DDBJ whole genome shotgun (WGS) entry which is preliminary data.</text>
</comment>
<accession>A0A511Z178</accession>
<evidence type="ECO:0000259" key="3">
    <source>
        <dbReference type="PROSITE" id="PS50234"/>
    </source>
</evidence>
<dbReference type="Proteomes" id="UP000321484">
    <property type="component" value="Unassembled WGS sequence"/>
</dbReference>
<dbReference type="Pfam" id="PF00092">
    <property type="entry name" value="VWA"/>
    <property type="match status" value="1"/>
</dbReference>
<feature type="chain" id="PRO_5038721663" description="VWFA domain-containing protein" evidence="2">
    <location>
        <begin position="24"/>
        <end position="516"/>
    </location>
</feature>
<sequence>MSTNRGRTTGLAGATLVVVMALAGCSGGGYDGGDGGDSASLDGAREDAGYVEPGPGRPEQPYPGPDGTDPELYPEYAAWNGMTDPADDALSTFALDIDTGSYTRFRDAVTNGGYLDPAEVRTEEFVNYFTQDYPTPERGLAVSVDATVLPFRPEHRLVRVGVASAPATSAAREDADLVLVVDCSGSMAEYGKMGMTKDALQTLVTSLRPTDRVAMVCYSTEADVFLEPTPVAERQSILWAIDELEPMGSTNAAAGLTLGYDLAMEMRSEGRMTRVILISDGVANVGETDPDGILARISTEAQAGINLVSVGVGISTYNDHLLEQLADQGDGWHVYVDSEAEAERVFSTELTGSLVVAATDARAQVEFDPEQVAAYRLIGYENRAMADEDFRNDAVDGGEVFAGHTTTALYEVALRESRSREPFVTATVRYLDDAGRPVERSGSLVATDCARSPREASPRLYQDLVVAMLTDHLTGGPWSEYVSAADLREAARALPTSVDRDPDVVELADLVDWALY</sequence>
<dbReference type="RefSeq" id="WP_052113517.1">
    <property type="nucleotide sequence ID" value="NZ_BJYK01000009.1"/>
</dbReference>
<dbReference type="Pfam" id="PF12450">
    <property type="entry name" value="vWF_A"/>
    <property type="match status" value="1"/>
</dbReference>
<feature type="region of interest" description="Disordered" evidence="1">
    <location>
        <begin position="31"/>
        <end position="68"/>
    </location>
</feature>
<feature type="compositionally biased region" description="Pro residues" evidence="1">
    <location>
        <begin position="55"/>
        <end position="64"/>
    </location>
</feature>
<name>A0A511Z178_9CELL</name>
<protein>
    <recommendedName>
        <fullName evidence="3">VWFA domain-containing protein</fullName>
    </recommendedName>
</protein>
<dbReference type="InterPro" id="IPR002035">
    <property type="entry name" value="VWF_A"/>
</dbReference>
<dbReference type="OrthoDB" id="9805121at2"/>
<dbReference type="Pfam" id="PF12034">
    <property type="entry name" value="YfbK_C"/>
    <property type="match status" value="1"/>
</dbReference>
<evidence type="ECO:0000313" key="4">
    <source>
        <dbReference type="EMBL" id="GEN81217.1"/>
    </source>
</evidence>
<dbReference type="InterPro" id="IPR051266">
    <property type="entry name" value="CLCR"/>
</dbReference>
<dbReference type="AlphaFoldDB" id="A0A511Z178"/>
<dbReference type="PANTHER" id="PTHR10579">
    <property type="entry name" value="CALCIUM-ACTIVATED CHLORIDE CHANNEL REGULATOR"/>
    <property type="match status" value="1"/>
</dbReference>
<dbReference type="EMBL" id="BJYK01000009">
    <property type="protein sequence ID" value="GEN81217.1"/>
    <property type="molecule type" value="Genomic_DNA"/>
</dbReference>
<feature type="signal peptide" evidence="2">
    <location>
        <begin position="1"/>
        <end position="23"/>
    </location>
</feature>
<dbReference type="SMART" id="SM00327">
    <property type="entry name" value="VWA"/>
    <property type="match status" value="1"/>
</dbReference>
<reference evidence="4 5" key="1">
    <citation type="submission" date="2019-07" db="EMBL/GenBank/DDBJ databases">
        <title>Whole genome shotgun sequence of Actinotalea fermentans NBRC 105374.</title>
        <authorList>
            <person name="Hosoyama A."/>
            <person name="Uohara A."/>
            <person name="Ohji S."/>
            <person name="Ichikawa N."/>
        </authorList>
    </citation>
    <scope>NUCLEOTIDE SEQUENCE [LARGE SCALE GENOMIC DNA]</scope>
    <source>
        <strain evidence="4 5">NBRC 105374</strain>
    </source>
</reference>
<evidence type="ECO:0000256" key="1">
    <source>
        <dbReference type="SAM" id="MobiDB-lite"/>
    </source>
</evidence>
<dbReference type="PANTHER" id="PTHR10579:SF43">
    <property type="entry name" value="ZINC FINGER (C3HC4-TYPE RING FINGER) FAMILY PROTEIN"/>
    <property type="match status" value="1"/>
</dbReference>
<proteinExistence type="predicted"/>
<dbReference type="Gene3D" id="3.40.50.410">
    <property type="entry name" value="von Willebrand factor, type A domain"/>
    <property type="match status" value="1"/>
</dbReference>
<organism evidence="4 5">
    <name type="scientific">Actinotalea fermentans</name>
    <dbReference type="NCBI Taxonomy" id="43671"/>
    <lineage>
        <taxon>Bacteria</taxon>
        <taxon>Bacillati</taxon>
        <taxon>Actinomycetota</taxon>
        <taxon>Actinomycetes</taxon>
        <taxon>Micrococcales</taxon>
        <taxon>Cellulomonadaceae</taxon>
        <taxon>Actinotalea</taxon>
    </lineage>
</organism>
<gene>
    <name evidence="4" type="ORF">AFE02nite_29510</name>
</gene>
<dbReference type="PROSITE" id="PS50234">
    <property type="entry name" value="VWFA"/>
    <property type="match status" value="1"/>
</dbReference>
<dbReference type="PROSITE" id="PS51257">
    <property type="entry name" value="PROKAR_LIPOPROTEIN"/>
    <property type="match status" value="1"/>
</dbReference>
<dbReference type="InterPro" id="IPR021908">
    <property type="entry name" value="YfbK_C"/>
</dbReference>
<feature type="domain" description="VWFA" evidence="3">
    <location>
        <begin position="176"/>
        <end position="354"/>
    </location>
</feature>
<dbReference type="SUPFAM" id="SSF53300">
    <property type="entry name" value="vWA-like"/>
    <property type="match status" value="1"/>
</dbReference>